<keyword evidence="1" id="KW-0802">TPR repeat</keyword>
<dbReference type="InterPro" id="IPR011990">
    <property type="entry name" value="TPR-like_helical_dom_sf"/>
</dbReference>
<proteinExistence type="predicted"/>
<dbReference type="SUPFAM" id="SSF48452">
    <property type="entry name" value="TPR-like"/>
    <property type="match status" value="1"/>
</dbReference>
<evidence type="ECO:0000256" key="1">
    <source>
        <dbReference type="PROSITE-ProRule" id="PRU00339"/>
    </source>
</evidence>
<evidence type="ECO:0000313" key="2">
    <source>
        <dbReference type="EMBL" id="MBR8642344.1"/>
    </source>
</evidence>
<dbReference type="Gene3D" id="1.25.40.10">
    <property type="entry name" value="Tetratricopeptide repeat domain"/>
    <property type="match status" value="1"/>
</dbReference>
<dbReference type="AlphaFoldDB" id="A0A941J7Z1"/>
<evidence type="ECO:0008006" key="4">
    <source>
        <dbReference type="Google" id="ProtNLM"/>
    </source>
</evidence>
<accession>A0A941J7Z1</accession>
<dbReference type="InterPro" id="IPR019734">
    <property type="entry name" value="TPR_rpt"/>
</dbReference>
<feature type="repeat" description="TPR" evidence="1">
    <location>
        <begin position="170"/>
        <end position="203"/>
    </location>
</feature>
<dbReference type="EMBL" id="JAGTPG010000002">
    <property type="protein sequence ID" value="MBR8642344.1"/>
    <property type="molecule type" value="Genomic_DNA"/>
</dbReference>
<dbReference type="Proteomes" id="UP000682308">
    <property type="component" value="Unassembled WGS sequence"/>
</dbReference>
<comment type="caution">
    <text evidence="2">The sequence shown here is derived from an EMBL/GenBank/DDBJ whole genome shotgun (WGS) entry which is preliminary data.</text>
</comment>
<keyword evidence="3" id="KW-1185">Reference proteome</keyword>
<evidence type="ECO:0000313" key="3">
    <source>
        <dbReference type="Proteomes" id="UP000682308"/>
    </source>
</evidence>
<gene>
    <name evidence="2" type="ORF">KEF29_31065</name>
</gene>
<dbReference type="PROSITE" id="PS50005">
    <property type="entry name" value="TPR"/>
    <property type="match status" value="1"/>
</dbReference>
<protein>
    <recommendedName>
        <fullName evidence="4">Tetratricopeptide repeat protein</fullName>
    </recommendedName>
</protein>
<organism evidence="2 3">
    <name type="scientific">Streptomyces tuirus</name>
    <dbReference type="NCBI Taxonomy" id="68278"/>
    <lineage>
        <taxon>Bacteria</taxon>
        <taxon>Bacillati</taxon>
        <taxon>Actinomycetota</taxon>
        <taxon>Actinomycetes</taxon>
        <taxon>Kitasatosporales</taxon>
        <taxon>Streptomycetaceae</taxon>
        <taxon>Streptomyces</taxon>
    </lineage>
</organism>
<sequence length="780" mass="89762">MALKIRAPGPIAVPPLRDETASRDLPADRLTTYLRQKLNEVNIRAPEPIPGGAQQIDFAEVLHSPAADTTNVGASLAINVGKLLAAGNISYAYQVDGALFNSEDGKCGVTVQVMVLPKWASQPFTSTDETWELAIDKAAYEVCAFILPLTKLVDKPPWQAWRRLAVPGRLFKDVQQAQQFKADRRFDEALGSYYKALELDPRNPYLRLEVGLLQEQLGLYLDALVTYEDVINLAPSNRDLKVYHPIARMPVYLRRRDVFIRRGWWRVPLLMARYRQAILLGMGERLSAEWSPSYEVSGLRAEQCETLRRRIKETYEGHFRGFQQYLHDQGGELGKDKTTPSHHVDPIPDVLLPNGPLAGRPERLLQQEFFQFLGQVKAQQLCRAYFFPRIIPERKVPRAALRLLLVCNPVRRCYTRSLRLEHSHALKYLAAYRVIKRPAIANAIWQELRRFEFAHGRAGMQWPVEARDVSKRVLFGRHGMRLSRLFPHWQDFYDEACIYAVCMTPDKGEPPEQDAALADRAVKSLEKSLRLQDSGFASTICSWVREYDPDLVVLQRRQEFADWANRHFPETRPNPFPPDNVQKIELLHYEQLLIERSASKAAAVWDYRSTHTSNGSLPPKKFEEWLEDEKEAWDLAAKLVENRRHWRTRYEFINVMRDFGRESSSNEVPNEFTVRYPSFSDDPLICISVDGNRYSSTKIANGLKMRERRINDLANILKNRRDWCADGLPSSECPKDISKFCTQLARRWETLAKAFREQMDDGEFKPIVPVGAVGRRPDAF</sequence>
<name>A0A941J7Z1_9ACTN</name>
<reference evidence="2 3" key="1">
    <citation type="submission" date="2021-04" db="EMBL/GenBank/DDBJ databases">
        <title>Characterization of the biosynthetic gene cluster of new lipopeptides with antitumor activity in the genome of the marine Streptomyces PHM034.</title>
        <authorList>
            <person name="Ceniceros A."/>
            <person name="Canedo L."/>
            <person name="Mendez C."/>
            <person name="Olano C."/>
            <person name="Schleissner C."/>
            <person name="Cuevas C."/>
            <person name="De La Calle F."/>
            <person name="Salas J.A."/>
        </authorList>
    </citation>
    <scope>NUCLEOTIDE SEQUENCE [LARGE SCALE GENOMIC DNA]</scope>
    <source>
        <strain evidence="2 3">PHM034</strain>
    </source>
</reference>